<dbReference type="GO" id="GO:0016279">
    <property type="term" value="F:protein-lysine N-methyltransferase activity"/>
    <property type="evidence" value="ECO:0007669"/>
    <property type="project" value="TreeGrafter"/>
</dbReference>
<keyword evidence="4" id="KW-1185">Reference proteome</keyword>
<dbReference type="InterPro" id="IPR050078">
    <property type="entry name" value="Ribosomal_L11_MeTrfase_PrmA"/>
</dbReference>
<dbReference type="STRING" id="1550231.SAMN05660662_0534"/>
<dbReference type="CDD" id="cd02440">
    <property type="entry name" value="AdoMet_MTases"/>
    <property type="match status" value="1"/>
</dbReference>
<dbReference type="InterPro" id="IPR029063">
    <property type="entry name" value="SAM-dependent_MTases_sf"/>
</dbReference>
<keyword evidence="1" id="KW-0489">Methyltransferase</keyword>
<proteinExistence type="predicted"/>
<dbReference type="OrthoDB" id="9794615at2"/>
<dbReference type="PANTHER" id="PTHR43648">
    <property type="entry name" value="ELECTRON TRANSFER FLAVOPROTEIN BETA SUBUNIT LYSINE METHYLTRANSFERASE"/>
    <property type="match status" value="1"/>
</dbReference>
<accession>A0A1G7HDF6</accession>
<dbReference type="Gene3D" id="3.40.50.150">
    <property type="entry name" value="Vaccinia Virus protein VP39"/>
    <property type="match status" value="1"/>
</dbReference>
<dbReference type="SUPFAM" id="SSF53335">
    <property type="entry name" value="S-adenosyl-L-methionine-dependent methyltransferases"/>
    <property type="match status" value="1"/>
</dbReference>
<gene>
    <name evidence="3" type="ORF">SAMN05660662_0534</name>
</gene>
<reference evidence="4" key="1">
    <citation type="submission" date="2016-10" db="EMBL/GenBank/DDBJ databases">
        <authorList>
            <person name="Varghese N."/>
            <person name="Submissions S."/>
        </authorList>
    </citation>
    <scope>NUCLEOTIDE SEQUENCE [LARGE SCALE GENOMIC DNA]</scope>
    <source>
        <strain evidence="4">DSM 44268</strain>
    </source>
</reference>
<sequence>MSVPASFIRAHTRPVRPSLVPEVQLLVAADVVALWEAMEGEQGRTEQEPPFWAAAWPGGQALARYVLDTPDLVAGRSVLDLGAGSGLVAVAAVLAGATRVVASEIDPFGLAAIPENAALNGVSGIEPVGDLLGERPPAVDVVLAGDVCYDRTMTERVLPFLDAARAAGAEVLIGDPGRPYLPHDRLEEAAVHEVADTEDAPGRPPRVRRTTVWRLP</sequence>
<protein>
    <submittedName>
        <fullName evidence="3">Predicted nicotinamide N-methyase</fullName>
    </submittedName>
</protein>
<evidence type="ECO:0000313" key="3">
    <source>
        <dbReference type="EMBL" id="SDE98401.1"/>
    </source>
</evidence>
<name>A0A1G7HDF6_9ACTN</name>
<evidence type="ECO:0000313" key="4">
    <source>
        <dbReference type="Proteomes" id="UP000199406"/>
    </source>
</evidence>
<organism evidence="3 4">
    <name type="scientific">Blastococcus aurantiacus</name>
    <dbReference type="NCBI Taxonomy" id="1550231"/>
    <lineage>
        <taxon>Bacteria</taxon>
        <taxon>Bacillati</taxon>
        <taxon>Actinomycetota</taxon>
        <taxon>Actinomycetes</taxon>
        <taxon>Geodermatophilales</taxon>
        <taxon>Geodermatophilaceae</taxon>
        <taxon>Blastococcus</taxon>
    </lineage>
</organism>
<dbReference type="GO" id="GO:0032259">
    <property type="term" value="P:methylation"/>
    <property type="evidence" value="ECO:0007669"/>
    <property type="project" value="UniProtKB-KW"/>
</dbReference>
<dbReference type="PANTHER" id="PTHR43648:SF1">
    <property type="entry name" value="ELECTRON TRANSFER FLAVOPROTEIN BETA SUBUNIT LYSINE METHYLTRANSFERASE"/>
    <property type="match status" value="1"/>
</dbReference>
<keyword evidence="2" id="KW-0808">Transferase</keyword>
<dbReference type="EMBL" id="FNBT01000001">
    <property type="protein sequence ID" value="SDE98401.1"/>
    <property type="molecule type" value="Genomic_DNA"/>
</dbReference>
<evidence type="ECO:0000256" key="2">
    <source>
        <dbReference type="ARBA" id="ARBA00022679"/>
    </source>
</evidence>
<dbReference type="Pfam" id="PF06325">
    <property type="entry name" value="PrmA"/>
    <property type="match status" value="1"/>
</dbReference>
<dbReference type="RefSeq" id="WP_091763568.1">
    <property type="nucleotide sequence ID" value="NZ_FNBT01000001.1"/>
</dbReference>
<dbReference type="Proteomes" id="UP000199406">
    <property type="component" value="Unassembled WGS sequence"/>
</dbReference>
<evidence type="ECO:0000256" key="1">
    <source>
        <dbReference type="ARBA" id="ARBA00022603"/>
    </source>
</evidence>
<dbReference type="AlphaFoldDB" id="A0A1G7HDF6"/>